<reference evidence="2 3" key="1">
    <citation type="submission" date="2021-05" db="EMBL/GenBank/DDBJ databases">
        <title>Genome Assembly of Synthetic Allotetraploid Brassica napus Reveals Homoeologous Exchanges between Subgenomes.</title>
        <authorList>
            <person name="Davis J.T."/>
        </authorList>
    </citation>
    <scope>NUCLEOTIDE SEQUENCE [LARGE SCALE GENOMIC DNA]</scope>
    <source>
        <strain evidence="3">cv. Da-Ae</strain>
        <tissue evidence="2">Seedling</tissue>
    </source>
</reference>
<sequence length="195" mass="21403">MWMIEIKKKRNPNFSETQIDLGIFLSENPKALIFSWCEEMAKTKFTKNGKEVRRSLRHSDYGVEEAVQQSKKGGKGGDGSVFESKKSVIRGKGGASVSLSSPEKSRKSKRVEGKSMLASTEASKTRRVTSYGSPVSSPERATRRGTPYGGSTLSPRQSKKQKVDGGSTVAPPGNSKKSQVDGDDIEECPRVRQMR</sequence>
<evidence type="ECO:0000256" key="1">
    <source>
        <dbReference type="SAM" id="MobiDB-lite"/>
    </source>
</evidence>
<feature type="compositionally biased region" description="Polar residues" evidence="1">
    <location>
        <begin position="117"/>
        <end position="136"/>
    </location>
</feature>
<comment type="caution">
    <text evidence="2">The sequence shown here is derived from an EMBL/GenBank/DDBJ whole genome shotgun (WGS) entry which is preliminary data.</text>
</comment>
<accession>A0ABQ7YVM5</accession>
<dbReference type="EMBL" id="JAGKQM010000016">
    <property type="protein sequence ID" value="KAH0871997.1"/>
    <property type="molecule type" value="Genomic_DNA"/>
</dbReference>
<feature type="region of interest" description="Disordered" evidence="1">
    <location>
        <begin position="48"/>
        <end position="195"/>
    </location>
</feature>
<organism evidence="2 3">
    <name type="scientific">Brassica napus</name>
    <name type="common">Rape</name>
    <dbReference type="NCBI Taxonomy" id="3708"/>
    <lineage>
        <taxon>Eukaryota</taxon>
        <taxon>Viridiplantae</taxon>
        <taxon>Streptophyta</taxon>
        <taxon>Embryophyta</taxon>
        <taxon>Tracheophyta</taxon>
        <taxon>Spermatophyta</taxon>
        <taxon>Magnoliopsida</taxon>
        <taxon>eudicotyledons</taxon>
        <taxon>Gunneridae</taxon>
        <taxon>Pentapetalae</taxon>
        <taxon>rosids</taxon>
        <taxon>malvids</taxon>
        <taxon>Brassicales</taxon>
        <taxon>Brassicaceae</taxon>
        <taxon>Brassiceae</taxon>
        <taxon>Brassica</taxon>
    </lineage>
</organism>
<feature type="compositionally biased region" description="Basic and acidic residues" evidence="1">
    <location>
        <begin position="48"/>
        <end position="61"/>
    </location>
</feature>
<proteinExistence type="predicted"/>
<evidence type="ECO:0000313" key="3">
    <source>
        <dbReference type="Proteomes" id="UP000824890"/>
    </source>
</evidence>
<dbReference type="Proteomes" id="UP000824890">
    <property type="component" value="Unassembled WGS sequence"/>
</dbReference>
<gene>
    <name evidence="2" type="ORF">HID58_069359</name>
</gene>
<name>A0ABQ7YVM5_BRANA</name>
<evidence type="ECO:0000313" key="2">
    <source>
        <dbReference type="EMBL" id="KAH0871997.1"/>
    </source>
</evidence>
<protein>
    <submittedName>
        <fullName evidence="2">Uncharacterized protein</fullName>
    </submittedName>
</protein>
<keyword evidence="3" id="KW-1185">Reference proteome</keyword>